<dbReference type="CDD" id="cd03255">
    <property type="entry name" value="ABC_MJ0796_LolCDE_FtsE"/>
    <property type="match status" value="1"/>
</dbReference>
<keyword evidence="1" id="KW-0813">Transport</keyword>
<sequence length="271" mass="28503">MTDTPGENPMTCPVCSAPATPPKCGTCGRPALAPFEGTDLLVLDGVRHTYGSGPGEVHALREVDMRVRRGEITLIVGPSGGGKTTALLVMGLLLKPTAGQVRLAGQSMEDASESERTRARLLQLGFVFQQFNLIKSLTARENVMVPMRYAGVSKKHAGERASEVLTALGLGHRVDHRPADLSGGEKQRVAVARALALGPQVVLADEPTANLDSVAGQRVVEKLAELASANGTSVVIVTHDTRLAPIADRLLRLEDGALVEQDVSAFAGGHP</sequence>
<dbReference type="InterPro" id="IPR017871">
    <property type="entry name" value="ABC_transporter-like_CS"/>
</dbReference>
<evidence type="ECO:0000256" key="2">
    <source>
        <dbReference type="ARBA" id="ARBA00022741"/>
    </source>
</evidence>
<dbReference type="PROSITE" id="PS50893">
    <property type="entry name" value="ABC_TRANSPORTER_2"/>
    <property type="match status" value="1"/>
</dbReference>
<dbReference type="InterPro" id="IPR015854">
    <property type="entry name" value="ABC_transpr_LolD-like"/>
</dbReference>
<keyword evidence="2" id="KW-0547">Nucleotide-binding</keyword>
<name>A0ABW0EM60_9PSEU</name>
<dbReference type="InterPro" id="IPR027417">
    <property type="entry name" value="P-loop_NTPase"/>
</dbReference>
<dbReference type="RefSeq" id="WP_378248281.1">
    <property type="nucleotide sequence ID" value="NZ_JBHSKF010000006.1"/>
</dbReference>
<dbReference type="SMART" id="SM00382">
    <property type="entry name" value="AAA"/>
    <property type="match status" value="1"/>
</dbReference>
<dbReference type="Gene3D" id="3.40.50.300">
    <property type="entry name" value="P-loop containing nucleotide triphosphate hydrolases"/>
    <property type="match status" value="1"/>
</dbReference>
<dbReference type="InterPro" id="IPR017911">
    <property type="entry name" value="MacB-like_ATP-bd"/>
</dbReference>
<dbReference type="InterPro" id="IPR003593">
    <property type="entry name" value="AAA+_ATPase"/>
</dbReference>
<gene>
    <name evidence="5" type="ORF">ACFPM7_15330</name>
</gene>
<dbReference type="EMBL" id="JBHSKF010000006">
    <property type="protein sequence ID" value="MFC5288432.1"/>
    <property type="molecule type" value="Genomic_DNA"/>
</dbReference>
<keyword evidence="3 5" id="KW-0067">ATP-binding</keyword>
<proteinExistence type="predicted"/>
<dbReference type="PANTHER" id="PTHR24220">
    <property type="entry name" value="IMPORT ATP-BINDING PROTEIN"/>
    <property type="match status" value="1"/>
</dbReference>
<dbReference type="Pfam" id="PF00005">
    <property type="entry name" value="ABC_tran"/>
    <property type="match status" value="1"/>
</dbReference>
<evidence type="ECO:0000313" key="5">
    <source>
        <dbReference type="EMBL" id="MFC5288432.1"/>
    </source>
</evidence>
<evidence type="ECO:0000256" key="1">
    <source>
        <dbReference type="ARBA" id="ARBA00022448"/>
    </source>
</evidence>
<protein>
    <submittedName>
        <fullName evidence="5">ABC transporter ATP-binding protein</fullName>
    </submittedName>
</protein>
<evidence type="ECO:0000313" key="6">
    <source>
        <dbReference type="Proteomes" id="UP001596157"/>
    </source>
</evidence>
<reference evidence="6" key="1">
    <citation type="journal article" date="2019" name="Int. J. Syst. Evol. Microbiol.">
        <title>The Global Catalogue of Microorganisms (GCM) 10K type strain sequencing project: providing services to taxonomists for standard genome sequencing and annotation.</title>
        <authorList>
            <consortium name="The Broad Institute Genomics Platform"/>
            <consortium name="The Broad Institute Genome Sequencing Center for Infectious Disease"/>
            <person name="Wu L."/>
            <person name="Ma J."/>
        </authorList>
    </citation>
    <scope>NUCLEOTIDE SEQUENCE [LARGE SCALE GENOMIC DNA]</scope>
    <source>
        <strain evidence="6">CCUG 59778</strain>
    </source>
</reference>
<feature type="domain" description="ABC transporter" evidence="4">
    <location>
        <begin position="41"/>
        <end position="271"/>
    </location>
</feature>
<evidence type="ECO:0000256" key="3">
    <source>
        <dbReference type="ARBA" id="ARBA00022840"/>
    </source>
</evidence>
<accession>A0ABW0EM60</accession>
<dbReference type="Proteomes" id="UP001596157">
    <property type="component" value="Unassembled WGS sequence"/>
</dbReference>
<dbReference type="PROSITE" id="PS00211">
    <property type="entry name" value="ABC_TRANSPORTER_1"/>
    <property type="match status" value="1"/>
</dbReference>
<evidence type="ECO:0000259" key="4">
    <source>
        <dbReference type="PROSITE" id="PS50893"/>
    </source>
</evidence>
<dbReference type="GO" id="GO:0005524">
    <property type="term" value="F:ATP binding"/>
    <property type="evidence" value="ECO:0007669"/>
    <property type="project" value="UniProtKB-KW"/>
</dbReference>
<dbReference type="InterPro" id="IPR003439">
    <property type="entry name" value="ABC_transporter-like_ATP-bd"/>
</dbReference>
<keyword evidence="6" id="KW-1185">Reference proteome</keyword>
<dbReference type="SUPFAM" id="SSF52540">
    <property type="entry name" value="P-loop containing nucleoside triphosphate hydrolases"/>
    <property type="match status" value="1"/>
</dbReference>
<organism evidence="5 6">
    <name type="scientific">Actinokineospora guangxiensis</name>
    <dbReference type="NCBI Taxonomy" id="1490288"/>
    <lineage>
        <taxon>Bacteria</taxon>
        <taxon>Bacillati</taxon>
        <taxon>Actinomycetota</taxon>
        <taxon>Actinomycetes</taxon>
        <taxon>Pseudonocardiales</taxon>
        <taxon>Pseudonocardiaceae</taxon>
        <taxon>Actinokineospora</taxon>
    </lineage>
</organism>
<comment type="caution">
    <text evidence="5">The sequence shown here is derived from an EMBL/GenBank/DDBJ whole genome shotgun (WGS) entry which is preliminary data.</text>
</comment>